<proteinExistence type="predicted"/>
<dbReference type="RefSeq" id="WP_394826333.1">
    <property type="nucleotide sequence ID" value="NZ_CP089984.1"/>
</dbReference>
<feature type="region of interest" description="Disordered" evidence="1">
    <location>
        <begin position="375"/>
        <end position="436"/>
    </location>
</feature>
<sequence>MITDPFSRNVDGTDDMASVANAANVNGALRASSAFAQLEPEAQRELAESFAKIAGYLGAPHGRSAAARQLAPDLSSLRRDGGGQAPAQAPTGAPGGAPAGGAPVAGGVPAAAPGGSVGATGRVGDVTKATLSAIDFPSFVASLIQGTFQAIVDASIQQMEAYAQLLKNAALTVDQFMSDNVTDGTARDYLADRFEGVFQRDTQGTSPRLRVRDGGAGDGGEIPSFFKGLGLDSLGALDDDTVEQKVVPATRRMLAEQRQQTLATMVLMGINRVVVSDGEISAKLQFHVDASETTQMRFDQQKTSGMNLSGTAGRNPFSAQGIMVNTASVNAQSALNVRADLVGNVVVRFRSETFPLERFADSAAIQLINSRAKVPAPAQASPSSPQAQGPQPGAGAPPPPAVTTPPSLAPAPAPGAPAPATPRAQSWGDDLWGESR</sequence>
<evidence type="ECO:0000256" key="1">
    <source>
        <dbReference type="SAM" id="MobiDB-lite"/>
    </source>
</evidence>
<evidence type="ECO:0000313" key="3">
    <source>
        <dbReference type="Proteomes" id="UP001370348"/>
    </source>
</evidence>
<gene>
    <name evidence="2" type="ORF">LZC94_05360</name>
</gene>
<evidence type="ECO:0000313" key="2">
    <source>
        <dbReference type="EMBL" id="WXB16705.1"/>
    </source>
</evidence>
<feature type="compositionally biased region" description="Low complexity" evidence="1">
    <location>
        <begin position="375"/>
        <end position="394"/>
    </location>
</feature>
<protein>
    <submittedName>
        <fullName evidence="2">Uncharacterized protein</fullName>
    </submittedName>
</protein>
<feature type="compositionally biased region" description="Pro residues" evidence="1">
    <location>
        <begin position="395"/>
        <end position="420"/>
    </location>
</feature>
<accession>A0ABZ2M2A5</accession>
<dbReference type="EMBL" id="CP089984">
    <property type="protein sequence ID" value="WXB16705.1"/>
    <property type="molecule type" value="Genomic_DNA"/>
</dbReference>
<keyword evidence="3" id="KW-1185">Reference proteome</keyword>
<organism evidence="2 3">
    <name type="scientific">Pendulispora albinea</name>
    <dbReference type="NCBI Taxonomy" id="2741071"/>
    <lineage>
        <taxon>Bacteria</taxon>
        <taxon>Pseudomonadati</taxon>
        <taxon>Myxococcota</taxon>
        <taxon>Myxococcia</taxon>
        <taxon>Myxococcales</taxon>
        <taxon>Sorangiineae</taxon>
        <taxon>Pendulisporaceae</taxon>
        <taxon>Pendulispora</taxon>
    </lineage>
</organism>
<feature type="region of interest" description="Disordered" evidence="1">
    <location>
        <begin position="75"/>
        <end position="104"/>
    </location>
</feature>
<reference evidence="2 3" key="1">
    <citation type="submission" date="2021-12" db="EMBL/GenBank/DDBJ databases">
        <title>Discovery of the Pendulisporaceae a myxobacterial family with distinct sporulation behavior and unique specialized metabolism.</title>
        <authorList>
            <person name="Garcia R."/>
            <person name="Popoff A."/>
            <person name="Bader C.D."/>
            <person name="Loehr J."/>
            <person name="Walesch S."/>
            <person name="Walt C."/>
            <person name="Boldt J."/>
            <person name="Bunk B."/>
            <person name="Haeckl F.J.F.P.J."/>
            <person name="Gunesch A.P."/>
            <person name="Birkelbach J."/>
            <person name="Nuebel U."/>
            <person name="Pietschmann T."/>
            <person name="Bach T."/>
            <person name="Mueller R."/>
        </authorList>
    </citation>
    <scope>NUCLEOTIDE SEQUENCE [LARGE SCALE GENOMIC DNA]</scope>
    <source>
        <strain evidence="2 3">MSr11954</strain>
    </source>
</reference>
<name>A0ABZ2M2A5_9BACT</name>
<dbReference type="Proteomes" id="UP001370348">
    <property type="component" value="Chromosome"/>
</dbReference>